<dbReference type="PROSITE" id="PS50110">
    <property type="entry name" value="RESPONSE_REGULATORY"/>
    <property type="match status" value="1"/>
</dbReference>
<dbReference type="GO" id="GO:0000155">
    <property type="term" value="F:phosphorelay sensor kinase activity"/>
    <property type="evidence" value="ECO:0007669"/>
    <property type="project" value="InterPro"/>
</dbReference>
<comment type="subcellular location">
    <subcellularLocation>
        <location evidence="1">Cytoplasm</location>
    </subcellularLocation>
</comment>
<dbReference type="SUPFAM" id="SSF52540">
    <property type="entry name" value="P-loop containing nucleoside triphosphate hydrolases"/>
    <property type="match status" value="1"/>
</dbReference>
<dbReference type="AlphaFoldDB" id="A0AA39CMM3"/>
<dbReference type="SMART" id="SM00388">
    <property type="entry name" value="HisKA"/>
    <property type="match status" value="1"/>
</dbReference>
<dbReference type="InterPro" id="IPR002078">
    <property type="entry name" value="Sigma_54_int"/>
</dbReference>
<dbReference type="PROSITE" id="PS50045">
    <property type="entry name" value="SIGMA54_INTERACT_4"/>
    <property type="match status" value="1"/>
</dbReference>
<accession>A0AA39CMM3</accession>
<dbReference type="InterPro" id="IPR010114">
    <property type="entry name" value="Transcript_reg_NtrC"/>
</dbReference>
<keyword evidence="3" id="KW-0963">Cytoplasm</keyword>
<dbReference type="InterPro" id="IPR011006">
    <property type="entry name" value="CheY-like_superfamily"/>
</dbReference>
<dbReference type="SMART" id="SM00448">
    <property type="entry name" value="REC"/>
    <property type="match status" value="1"/>
</dbReference>
<dbReference type="InterPro" id="IPR058031">
    <property type="entry name" value="AAA_lid_NorR"/>
</dbReference>
<dbReference type="SMART" id="SM00387">
    <property type="entry name" value="HATPase_c"/>
    <property type="match status" value="1"/>
</dbReference>
<sequence length="827" mass="88759">MSDPAPPPSLDALGTPLAWSGPDGRIAGCNPAFARWLGVSGRRLLGQPLAALEVQGEALAHFLARDERDSLRLNRLALALPGEAARFAEGWMSRRDDGGWLLEAHPVDEFPGLDPTQALPSALSAALKGLAHELRNPLAGLKGAAQLLARRAAQRDASERELIDLIGSEIERLNGLLEQLLSPAPAAPHAALNIHAALERVLRLAENEAGWAVRLQRDYDPSIPEFDGDADRLTQAVWNLVRNAIQAGASNITLRTRVEHGVRIAEQLHTLALRLEIADDGRGVPEELAEHLFLPLVSGRAEGTGLGLALAQQVAREHRGTLTYRSRPGHTVFTLLLPIGNGTAAAEESSASAPCIWVVDDDRAVRFVLCTALREAGYQVVDFDSAAPALQALAESPPPALLFTDVRMPGDDGLVLLDKLKAVLPQLPVVVMSAYTDVASTAGAFRGGAHEFLSKPFDLDDAVALAQRVLPAVAPALAAATPAAEAASDQPPQLVGDTPPMRALFRAIGRLAQAPLAVLIIGETGTGKELVANALHRESPRAQHPFVALNTAAIPAELLESELFGHEAGAFTGAQRRHIGRFEQANGGTLFLDEIGDMPLPLQTRLLRVLAQGEFFRVGGRELIRVDVRVVAATHQDLEGLVAQGKFRADLLHRLDVVRLQLPPLRERREDIAQLATTFMAAAARKLDTPPKRLTAAALQALREHDWPGNVRELENVCWRMAALAAADTIGVADVDTALNRTRSRRSSAAAGDPGQWEALLSEWARRQLAEGTEGLHAQVRERVDHALLEAALQITHGRRAEAAARLGLGRNTLTRKLGAGRRRGGH</sequence>
<dbReference type="InterPro" id="IPR036890">
    <property type="entry name" value="HATPase_C_sf"/>
</dbReference>
<dbReference type="GO" id="GO:0043565">
    <property type="term" value="F:sequence-specific DNA binding"/>
    <property type="evidence" value="ECO:0007669"/>
    <property type="project" value="InterPro"/>
</dbReference>
<dbReference type="GO" id="GO:0006355">
    <property type="term" value="P:regulation of DNA-templated transcription"/>
    <property type="evidence" value="ECO:0007669"/>
    <property type="project" value="InterPro"/>
</dbReference>
<reference evidence="20" key="1">
    <citation type="submission" date="2022-10" db="EMBL/GenBank/DDBJ databases">
        <title>Culturing micro-colonial fungi from biological soil crusts in the Mojave desert and describing Neophaeococcomyces mojavensis, and introducing the new genera and species Taxawa tesnikishii.</title>
        <authorList>
            <person name="Kurbessoian T."/>
            <person name="Stajich J.E."/>
        </authorList>
    </citation>
    <scope>NUCLEOTIDE SEQUENCE</scope>
    <source>
        <strain evidence="20">TK_35</strain>
    </source>
</reference>
<dbReference type="InterPro" id="IPR025662">
    <property type="entry name" value="Sigma_54_int_dom_ATP-bd_1"/>
</dbReference>
<keyword evidence="9" id="KW-0805">Transcription regulation</keyword>
<feature type="modified residue" description="4-aspartylphosphate" evidence="16">
    <location>
        <position position="405"/>
    </location>
</feature>
<evidence type="ECO:0000313" key="20">
    <source>
        <dbReference type="EMBL" id="KAJ9613854.1"/>
    </source>
</evidence>
<dbReference type="PANTHER" id="PTHR32071">
    <property type="entry name" value="TRANSCRIPTIONAL REGULATORY PROTEIN"/>
    <property type="match status" value="1"/>
</dbReference>
<keyword evidence="12" id="KW-0804">Transcription</keyword>
<dbReference type="InterPro" id="IPR025943">
    <property type="entry name" value="Sigma_54_int_dom_ATP-bd_2"/>
</dbReference>
<dbReference type="Gene3D" id="3.40.50.2300">
    <property type="match status" value="1"/>
</dbReference>
<feature type="domain" description="Sigma-54 factor interaction" evidence="17">
    <location>
        <begin position="494"/>
        <end position="723"/>
    </location>
</feature>
<dbReference type="Pfam" id="PF25601">
    <property type="entry name" value="AAA_lid_14"/>
    <property type="match status" value="1"/>
</dbReference>
<evidence type="ECO:0000256" key="12">
    <source>
        <dbReference type="ARBA" id="ARBA00023163"/>
    </source>
</evidence>
<dbReference type="InterPro" id="IPR027417">
    <property type="entry name" value="P-loop_NTPase"/>
</dbReference>
<dbReference type="SUPFAM" id="SSF55874">
    <property type="entry name" value="ATPase domain of HSP90 chaperone/DNA topoisomerase II/histidine kinase"/>
    <property type="match status" value="1"/>
</dbReference>
<evidence type="ECO:0000256" key="2">
    <source>
        <dbReference type="ARBA" id="ARBA00019059"/>
    </source>
</evidence>
<dbReference type="PRINTS" id="PR00344">
    <property type="entry name" value="BCTRLSENSOR"/>
</dbReference>
<evidence type="ECO:0000259" key="18">
    <source>
        <dbReference type="PROSITE" id="PS50109"/>
    </source>
</evidence>
<dbReference type="InterPro" id="IPR005467">
    <property type="entry name" value="His_kinase_dom"/>
</dbReference>
<feature type="domain" description="Response regulatory" evidence="19">
    <location>
        <begin position="355"/>
        <end position="470"/>
    </location>
</feature>
<evidence type="ECO:0000256" key="7">
    <source>
        <dbReference type="ARBA" id="ARBA00022840"/>
    </source>
</evidence>
<keyword evidence="6" id="KW-0547">Nucleotide-binding</keyword>
<gene>
    <name evidence="20" type="ORF">H2204_014580</name>
</gene>
<dbReference type="EMBL" id="JAPDRN010000190">
    <property type="protein sequence ID" value="KAJ9613854.1"/>
    <property type="molecule type" value="Genomic_DNA"/>
</dbReference>
<dbReference type="SMART" id="SM00382">
    <property type="entry name" value="AAA"/>
    <property type="match status" value="1"/>
</dbReference>
<evidence type="ECO:0000256" key="9">
    <source>
        <dbReference type="ARBA" id="ARBA00023015"/>
    </source>
</evidence>
<name>A0AA39CMM3_9EURO</name>
<evidence type="ECO:0000256" key="11">
    <source>
        <dbReference type="ARBA" id="ARBA00023159"/>
    </source>
</evidence>
<dbReference type="InterPro" id="IPR001789">
    <property type="entry name" value="Sig_transdc_resp-reg_receiver"/>
</dbReference>
<dbReference type="GO" id="GO:0005737">
    <property type="term" value="C:cytoplasm"/>
    <property type="evidence" value="ECO:0007669"/>
    <property type="project" value="UniProtKB-SubCell"/>
</dbReference>
<dbReference type="CDD" id="cd00009">
    <property type="entry name" value="AAA"/>
    <property type="match status" value="1"/>
</dbReference>
<dbReference type="InterPro" id="IPR035965">
    <property type="entry name" value="PAS-like_dom_sf"/>
</dbReference>
<dbReference type="PROSITE" id="PS00688">
    <property type="entry name" value="SIGMA54_INTERACT_3"/>
    <property type="match status" value="1"/>
</dbReference>
<keyword evidence="8" id="KW-0902">Two-component regulatory system</keyword>
<evidence type="ECO:0000256" key="15">
    <source>
        <dbReference type="ARBA" id="ARBA00031910"/>
    </source>
</evidence>
<dbReference type="CDD" id="cd00082">
    <property type="entry name" value="HisKA"/>
    <property type="match status" value="1"/>
</dbReference>
<dbReference type="PROSITE" id="PS50109">
    <property type="entry name" value="HIS_KIN"/>
    <property type="match status" value="1"/>
</dbReference>
<evidence type="ECO:0000256" key="4">
    <source>
        <dbReference type="ARBA" id="ARBA00022491"/>
    </source>
</evidence>
<dbReference type="Pfam" id="PF00158">
    <property type="entry name" value="Sigma54_activat"/>
    <property type="match status" value="1"/>
</dbReference>
<dbReference type="Gene3D" id="1.10.10.60">
    <property type="entry name" value="Homeodomain-like"/>
    <property type="match status" value="1"/>
</dbReference>
<dbReference type="InterPro" id="IPR003593">
    <property type="entry name" value="AAA+_ATPase"/>
</dbReference>
<dbReference type="GO" id="GO:0005524">
    <property type="term" value="F:ATP binding"/>
    <property type="evidence" value="ECO:0007669"/>
    <property type="project" value="UniProtKB-KW"/>
</dbReference>
<evidence type="ECO:0000256" key="14">
    <source>
        <dbReference type="ARBA" id="ARBA00029881"/>
    </source>
</evidence>
<evidence type="ECO:0000256" key="13">
    <source>
        <dbReference type="ARBA" id="ARBA00023231"/>
    </source>
</evidence>
<dbReference type="FunFam" id="3.40.50.300:FF:000006">
    <property type="entry name" value="DNA-binding transcriptional regulator NtrC"/>
    <property type="match status" value="1"/>
</dbReference>
<dbReference type="Gene3D" id="3.30.565.10">
    <property type="entry name" value="Histidine kinase-like ATPase, C-terminal domain"/>
    <property type="match status" value="1"/>
</dbReference>
<dbReference type="InterPro" id="IPR003661">
    <property type="entry name" value="HisK_dim/P_dom"/>
</dbReference>
<dbReference type="PROSITE" id="PS00675">
    <property type="entry name" value="SIGMA54_INTERACT_1"/>
    <property type="match status" value="1"/>
</dbReference>
<dbReference type="Pfam" id="PF00072">
    <property type="entry name" value="Response_reg"/>
    <property type="match status" value="1"/>
</dbReference>
<protein>
    <recommendedName>
        <fullName evidence="2">DNA-binding transcriptional regulator NtrC</fullName>
    </recommendedName>
    <alternativeName>
        <fullName evidence="14">Nitrogen regulation protein NR(I)</fullName>
    </alternativeName>
    <alternativeName>
        <fullName evidence="15">Nitrogen regulator I</fullName>
    </alternativeName>
</protein>
<evidence type="ECO:0000256" key="10">
    <source>
        <dbReference type="ARBA" id="ARBA00023125"/>
    </source>
</evidence>
<organism evidence="20">
    <name type="scientific">Knufia peltigerae</name>
    <dbReference type="NCBI Taxonomy" id="1002370"/>
    <lineage>
        <taxon>Eukaryota</taxon>
        <taxon>Fungi</taxon>
        <taxon>Dikarya</taxon>
        <taxon>Ascomycota</taxon>
        <taxon>Pezizomycotina</taxon>
        <taxon>Eurotiomycetes</taxon>
        <taxon>Chaetothyriomycetidae</taxon>
        <taxon>Chaetothyriales</taxon>
        <taxon>Trichomeriaceae</taxon>
        <taxon>Knufia</taxon>
    </lineage>
</organism>
<dbReference type="InterPro" id="IPR004358">
    <property type="entry name" value="Sig_transdc_His_kin-like_C"/>
</dbReference>
<evidence type="ECO:0000256" key="6">
    <source>
        <dbReference type="ARBA" id="ARBA00022741"/>
    </source>
</evidence>
<evidence type="ECO:0000256" key="5">
    <source>
        <dbReference type="ARBA" id="ARBA00022553"/>
    </source>
</evidence>
<evidence type="ECO:0000256" key="8">
    <source>
        <dbReference type="ARBA" id="ARBA00023012"/>
    </source>
</evidence>
<dbReference type="NCBIfam" id="TIGR01818">
    <property type="entry name" value="ntrC"/>
    <property type="match status" value="1"/>
</dbReference>
<dbReference type="SUPFAM" id="SSF47384">
    <property type="entry name" value="Homodimeric domain of signal transducing histidine kinase"/>
    <property type="match status" value="1"/>
</dbReference>
<dbReference type="SUPFAM" id="SSF55785">
    <property type="entry name" value="PYP-like sensor domain (PAS domain)"/>
    <property type="match status" value="1"/>
</dbReference>
<keyword evidence="10" id="KW-0238">DNA-binding</keyword>
<keyword evidence="5 16" id="KW-0597">Phosphoprotein</keyword>
<keyword evidence="7" id="KW-0067">ATP-binding</keyword>
<dbReference type="PROSITE" id="PS00676">
    <property type="entry name" value="SIGMA54_INTERACT_2"/>
    <property type="match status" value="1"/>
</dbReference>
<evidence type="ECO:0000256" key="1">
    <source>
        <dbReference type="ARBA" id="ARBA00004496"/>
    </source>
</evidence>
<evidence type="ECO:0000256" key="16">
    <source>
        <dbReference type="PROSITE-ProRule" id="PRU00169"/>
    </source>
</evidence>
<dbReference type="Pfam" id="PF00512">
    <property type="entry name" value="HisKA"/>
    <property type="match status" value="1"/>
</dbReference>
<dbReference type="SUPFAM" id="SSF52172">
    <property type="entry name" value="CheY-like"/>
    <property type="match status" value="1"/>
</dbReference>
<dbReference type="InterPro" id="IPR002197">
    <property type="entry name" value="HTH_Fis"/>
</dbReference>
<keyword evidence="13" id="KW-0535">Nitrogen fixation</keyword>
<keyword evidence="11" id="KW-0010">Activator</keyword>
<evidence type="ECO:0000256" key="3">
    <source>
        <dbReference type="ARBA" id="ARBA00022490"/>
    </source>
</evidence>
<dbReference type="InterPro" id="IPR025944">
    <property type="entry name" value="Sigma_54_int_dom_CS"/>
</dbReference>
<dbReference type="SUPFAM" id="SSF46689">
    <property type="entry name" value="Homeodomain-like"/>
    <property type="match status" value="1"/>
</dbReference>
<feature type="domain" description="Histidine kinase" evidence="18">
    <location>
        <begin position="129"/>
        <end position="341"/>
    </location>
</feature>
<dbReference type="InterPro" id="IPR003594">
    <property type="entry name" value="HATPase_dom"/>
</dbReference>
<dbReference type="GO" id="GO:0000156">
    <property type="term" value="F:phosphorelay response regulator activity"/>
    <property type="evidence" value="ECO:0007669"/>
    <property type="project" value="InterPro"/>
</dbReference>
<dbReference type="Gene3D" id="1.10.8.60">
    <property type="match status" value="1"/>
</dbReference>
<dbReference type="Pfam" id="PF02518">
    <property type="entry name" value="HATPase_c"/>
    <property type="match status" value="1"/>
</dbReference>
<dbReference type="InterPro" id="IPR036097">
    <property type="entry name" value="HisK_dim/P_sf"/>
</dbReference>
<proteinExistence type="predicted"/>
<dbReference type="InterPro" id="IPR009057">
    <property type="entry name" value="Homeodomain-like_sf"/>
</dbReference>
<comment type="caution">
    <text evidence="20">The sequence shown here is derived from an EMBL/GenBank/DDBJ whole genome shotgun (WGS) entry which is preliminary data.</text>
</comment>
<evidence type="ECO:0000259" key="17">
    <source>
        <dbReference type="PROSITE" id="PS50045"/>
    </source>
</evidence>
<evidence type="ECO:0000259" key="19">
    <source>
        <dbReference type="PROSITE" id="PS50110"/>
    </source>
</evidence>
<keyword evidence="4" id="KW-0678">Repressor</keyword>
<dbReference type="Gene3D" id="3.40.50.300">
    <property type="entry name" value="P-loop containing nucleotide triphosphate hydrolases"/>
    <property type="match status" value="1"/>
</dbReference>
<dbReference type="Pfam" id="PF02954">
    <property type="entry name" value="HTH_8"/>
    <property type="match status" value="1"/>
</dbReference>
<dbReference type="Gene3D" id="1.10.287.130">
    <property type="match status" value="1"/>
</dbReference>
<dbReference type="GO" id="GO:0006808">
    <property type="term" value="P:regulation of nitrogen utilization"/>
    <property type="evidence" value="ECO:0007669"/>
    <property type="project" value="InterPro"/>
</dbReference>
<dbReference type="PANTHER" id="PTHR32071:SF95">
    <property type="entry name" value="DNA-BINDING TRANSCRIPTIONAL REGULATOR NTRC"/>
    <property type="match status" value="1"/>
</dbReference>